<evidence type="ECO:0000259" key="7">
    <source>
        <dbReference type="Pfam" id="PF04539"/>
    </source>
</evidence>
<evidence type="ECO:0000256" key="4">
    <source>
        <dbReference type="ARBA" id="ARBA00023125"/>
    </source>
</evidence>
<protein>
    <recommendedName>
        <fullName evidence="11">RNA polymerase sigma-70 domain-containing protein</fullName>
    </recommendedName>
</protein>
<dbReference type="InterPro" id="IPR013325">
    <property type="entry name" value="RNA_pol_sigma_r2"/>
</dbReference>
<feature type="compositionally biased region" description="Low complexity" evidence="6">
    <location>
        <begin position="68"/>
        <end position="94"/>
    </location>
</feature>
<sequence length="666" mass="72624">MSSTARRRDLDAPNDVMSSAAVGLPLMGGPTPSAGDVLRNRDAEALRKLQAVQAQAILHRAREQQAQQVRKATKATKATKAGGKAKVKAAAAGAGTEGERVAAPTRQKTFTSSASTFAQHPSDTGSANTEAKKGRARGPAASKPRPKPRGMTGNVKHSESVAWSLRRMAEAPLLTSGEEVILGKKIQQLNAWETVRNALYEEAGGVVAPTATSGALAGSNGKSAYAADMDAKVSLEAWAKAVEFEGETAEFQRLVLEYRHAKDVMINSNMRLVISIARRYQHLGVSLQDLIQEGSLGLIRASEKFDPSRGFRFSTYASWWIQQAVFRSIAFHSRIIRLPMHVHNMLNRVRNTRKEIFMETGRVPSEEELAVRLDVPLDKLRLIMRSSRRIYSSNAPVQAKKRRGSGAGELSREMELCYEDQNEAEGKLPEEVVENRMFRTEMQDVLDVLEDDERFVICLRYGLGTAKRMSVSQIADLAASSKPWVKRTEARALRKLRRPHYQFKLQPYTEAHSPLKLSRFSFNSETSTVGGVNGAAAASAASFRTGGPTAAVPDHPVEPSGYITDGLGKGELSRMAQELAEGRDGPGGMRQRASAEARATAAEEGEELDESIESVEAVLEEALRGAAEDGEGDEGTVGSLDAEKEDLEEQGEQEEAFDKLMELGYL</sequence>
<dbReference type="InterPro" id="IPR007627">
    <property type="entry name" value="RNA_pol_sigma70_r2"/>
</dbReference>
<dbReference type="InterPro" id="IPR000943">
    <property type="entry name" value="RNA_pol_sigma70"/>
</dbReference>
<evidence type="ECO:0008006" key="11">
    <source>
        <dbReference type="Google" id="ProtNLM"/>
    </source>
</evidence>
<evidence type="ECO:0000259" key="9">
    <source>
        <dbReference type="Pfam" id="PF04545"/>
    </source>
</evidence>
<evidence type="ECO:0000256" key="3">
    <source>
        <dbReference type="ARBA" id="ARBA00023082"/>
    </source>
</evidence>
<dbReference type="SUPFAM" id="SSF88659">
    <property type="entry name" value="Sigma3 and sigma4 domains of RNA polymerase sigma factors"/>
    <property type="match status" value="2"/>
</dbReference>
<gene>
    <name evidence="10" type="ORF">FPAR1323_LOCUS464</name>
</gene>
<feature type="compositionally biased region" description="Acidic residues" evidence="6">
    <location>
        <begin position="643"/>
        <end position="655"/>
    </location>
</feature>
<dbReference type="PRINTS" id="PR00046">
    <property type="entry name" value="SIGMA70FCT"/>
</dbReference>
<dbReference type="Gene3D" id="1.20.120.1810">
    <property type="match status" value="1"/>
</dbReference>
<accession>A0A7S2AXT5</accession>
<evidence type="ECO:0000256" key="5">
    <source>
        <dbReference type="ARBA" id="ARBA00023163"/>
    </source>
</evidence>
<dbReference type="GO" id="GO:0016987">
    <property type="term" value="F:sigma factor activity"/>
    <property type="evidence" value="ECO:0007669"/>
    <property type="project" value="UniProtKB-KW"/>
</dbReference>
<feature type="compositionally biased region" description="Basic and acidic residues" evidence="6">
    <location>
        <begin position="656"/>
        <end position="666"/>
    </location>
</feature>
<dbReference type="GO" id="GO:0003677">
    <property type="term" value="F:DNA binding"/>
    <property type="evidence" value="ECO:0007669"/>
    <property type="project" value="UniProtKB-KW"/>
</dbReference>
<evidence type="ECO:0000259" key="8">
    <source>
        <dbReference type="Pfam" id="PF04542"/>
    </source>
</evidence>
<dbReference type="PANTHER" id="PTHR30603">
    <property type="entry name" value="RNA POLYMERASE SIGMA FACTOR RPO"/>
    <property type="match status" value="1"/>
</dbReference>
<dbReference type="InterPro" id="IPR013324">
    <property type="entry name" value="RNA_pol_sigma_r3/r4-like"/>
</dbReference>
<reference evidence="10" key="1">
    <citation type="submission" date="2021-01" db="EMBL/GenBank/DDBJ databases">
        <authorList>
            <person name="Corre E."/>
            <person name="Pelletier E."/>
            <person name="Niang G."/>
            <person name="Scheremetjew M."/>
            <person name="Finn R."/>
            <person name="Kale V."/>
            <person name="Holt S."/>
            <person name="Cochrane G."/>
            <person name="Meng A."/>
            <person name="Brown T."/>
            <person name="Cohen L."/>
        </authorList>
    </citation>
    <scope>NUCLEOTIDE SEQUENCE</scope>
    <source>
        <strain evidence="10">RCC1693</strain>
    </source>
</reference>
<name>A0A7S2AXT5_9STRA</name>
<dbReference type="Pfam" id="PF04539">
    <property type="entry name" value="Sigma70_r3"/>
    <property type="match status" value="1"/>
</dbReference>
<dbReference type="PANTHER" id="PTHR30603:SF47">
    <property type="entry name" value="RNA POLYMERASE SIGMA FACTOR SIGD, CHLOROPLASTIC"/>
    <property type="match status" value="1"/>
</dbReference>
<dbReference type="Pfam" id="PF04542">
    <property type="entry name" value="Sigma70_r2"/>
    <property type="match status" value="1"/>
</dbReference>
<organism evidence="10">
    <name type="scientific">Florenciella parvula</name>
    <dbReference type="NCBI Taxonomy" id="236787"/>
    <lineage>
        <taxon>Eukaryota</taxon>
        <taxon>Sar</taxon>
        <taxon>Stramenopiles</taxon>
        <taxon>Ochrophyta</taxon>
        <taxon>Dictyochophyceae</taxon>
        <taxon>Florenciellales</taxon>
        <taxon>Florenciella</taxon>
    </lineage>
</organism>
<evidence type="ECO:0000313" key="10">
    <source>
        <dbReference type="EMBL" id="CAD9380789.1"/>
    </source>
</evidence>
<feature type="domain" description="RNA polymerase sigma-70 region 4" evidence="9">
    <location>
        <begin position="445"/>
        <end position="497"/>
    </location>
</feature>
<comment type="similarity">
    <text evidence="1">Belongs to the sigma-70 factor family.</text>
</comment>
<keyword evidence="5" id="KW-0804">Transcription</keyword>
<dbReference type="InterPro" id="IPR007624">
    <property type="entry name" value="RNA_pol_sigma70_r3"/>
</dbReference>
<feature type="region of interest" description="Disordered" evidence="6">
    <location>
        <begin position="68"/>
        <end position="157"/>
    </location>
</feature>
<feature type="domain" description="RNA polymerase sigma-70 region 2" evidence="8">
    <location>
        <begin position="265"/>
        <end position="333"/>
    </location>
</feature>
<dbReference type="NCBIfam" id="TIGR02937">
    <property type="entry name" value="sigma70-ECF"/>
    <property type="match status" value="1"/>
</dbReference>
<dbReference type="InterPro" id="IPR007630">
    <property type="entry name" value="RNA_pol_sigma70_r4"/>
</dbReference>
<feature type="domain" description="RNA polymerase sigma-70 region 3" evidence="7">
    <location>
        <begin position="346"/>
        <end position="398"/>
    </location>
</feature>
<keyword evidence="3" id="KW-0731">Sigma factor</keyword>
<dbReference type="InterPro" id="IPR036388">
    <property type="entry name" value="WH-like_DNA-bd_sf"/>
</dbReference>
<evidence type="ECO:0000256" key="2">
    <source>
        <dbReference type="ARBA" id="ARBA00023015"/>
    </source>
</evidence>
<feature type="compositionally biased region" description="Polar residues" evidence="6">
    <location>
        <begin position="106"/>
        <end position="129"/>
    </location>
</feature>
<dbReference type="EMBL" id="HBGT01000847">
    <property type="protein sequence ID" value="CAD9380789.1"/>
    <property type="molecule type" value="Transcribed_RNA"/>
</dbReference>
<evidence type="ECO:0000256" key="1">
    <source>
        <dbReference type="ARBA" id="ARBA00007788"/>
    </source>
</evidence>
<feature type="compositionally biased region" description="Acidic residues" evidence="6">
    <location>
        <begin position="603"/>
        <end position="613"/>
    </location>
</feature>
<dbReference type="AlphaFoldDB" id="A0A7S2AXT5"/>
<dbReference type="GO" id="GO:0006352">
    <property type="term" value="P:DNA-templated transcription initiation"/>
    <property type="evidence" value="ECO:0007669"/>
    <property type="project" value="InterPro"/>
</dbReference>
<keyword evidence="4" id="KW-0238">DNA-binding</keyword>
<dbReference type="InterPro" id="IPR014284">
    <property type="entry name" value="RNA_pol_sigma-70_dom"/>
</dbReference>
<dbReference type="Gene3D" id="1.10.10.10">
    <property type="entry name" value="Winged helix-like DNA-binding domain superfamily/Winged helix DNA-binding domain"/>
    <property type="match status" value="2"/>
</dbReference>
<evidence type="ECO:0000256" key="6">
    <source>
        <dbReference type="SAM" id="MobiDB-lite"/>
    </source>
</evidence>
<dbReference type="SUPFAM" id="SSF88946">
    <property type="entry name" value="Sigma2 domain of RNA polymerase sigma factors"/>
    <property type="match status" value="1"/>
</dbReference>
<feature type="region of interest" description="Disordered" evidence="6">
    <location>
        <begin position="581"/>
        <end position="666"/>
    </location>
</feature>
<dbReference type="Pfam" id="PF04545">
    <property type="entry name" value="Sigma70_r4"/>
    <property type="match status" value="1"/>
</dbReference>
<dbReference type="InterPro" id="IPR050239">
    <property type="entry name" value="Sigma-70_RNA_pol_init_factors"/>
</dbReference>
<feature type="region of interest" description="Disordered" evidence="6">
    <location>
        <begin position="545"/>
        <end position="568"/>
    </location>
</feature>
<dbReference type="CDD" id="cd06171">
    <property type="entry name" value="Sigma70_r4"/>
    <property type="match status" value="1"/>
</dbReference>
<proteinExistence type="inferred from homology"/>
<keyword evidence="2" id="KW-0805">Transcription regulation</keyword>